<dbReference type="SUPFAM" id="SSF81383">
    <property type="entry name" value="F-box domain"/>
    <property type="match status" value="2"/>
</dbReference>
<dbReference type="PaxDb" id="2711-XP_006478180.1"/>
<dbReference type="NCBIfam" id="TIGR01640">
    <property type="entry name" value="F_box_assoc_1"/>
    <property type="match status" value="2"/>
</dbReference>
<gene>
    <name evidence="2" type="ORF">CISIN_1g003299mg</name>
</gene>
<reference evidence="2 3" key="1">
    <citation type="submission" date="2014-04" db="EMBL/GenBank/DDBJ databases">
        <authorList>
            <consortium name="International Citrus Genome Consortium"/>
            <person name="Gmitter F."/>
            <person name="Chen C."/>
            <person name="Farmerie W."/>
            <person name="Harkins T."/>
            <person name="Desany B."/>
            <person name="Mohiuddin M."/>
            <person name="Kodira C."/>
            <person name="Borodovsky M."/>
            <person name="Lomsadze A."/>
            <person name="Burns P."/>
            <person name="Jenkins J."/>
            <person name="Prochnik S."/>
            <person name="Shu S."/>
            <person name="Chapman J."/>
            <person name="Pitluck S."/>
            <person name="Schmutz J."/>
            <person name="Rokhsar D."/>
        </authorList>
    </citation>
    <scope>NUCLEOTIDE SEQUENCE</scope>
</reference>
<dbReference type="InterPro" id="IPR017451">
    <property type="entry name" value="F-box-assoc_interact_dom"/>
</dbReference>
<evidence type="ECO:0000313" key="3">
    <source>
        <dbReference type="Proteomes" id="UP000027120"/>
    </source>
</evidence>
<name>A0A067EQB3_CITSI</name>
<dbReference type="Pfam" id="PF08268">
    <property type="entry name" value="FBA_3"/>
    <property type="match status" value="2"/>
</dbReference>
<dbReference type="eggNOG" id="ENOG502QW61">
    <property type="taxonomic scope" value="Eukaryota"/>
</dbReference>
<dbReference type="EMBL" id="KK784977">
    <property type="protein sequence ID" value="KDO56060.1"/>
    <property type="molecule type" value="Genomic_DNA"/>
</dbReference>
<accession>A0A067EQB3</accession>
<dbReference type="SMART" id="SM00256">
    <property type="entry name" value="FBOX"/>
    <property type="match status" value="2"/>
</dbReference>
<dbReference type="EMBL" id="KK784977">
    <property type="protein sequence ID" value="KDO56061.1"/>
    <property type="molecule type" value="Genomic_DNA"/>
</dbReference>
<sequence length="832" mass="95260">MAKSIGSRNANLLRLVEERALSKKVEGKKAEEQHEEQQETVLPYLPKDCMLKILIRLPLQSLSSTKFVCKPWYNMITSDNFVDVHFRRSESVLIFQKPVVSRTPTSYQPEKSNTFSVEASLQPRPSYSSIFDNRVRRKFYIQFMEFKGGKIETERYNLCCLGKIRATCNGLILLDNDLKKGGLIVMNPVTRKLIALPAGTLCRPHNESFGFALNEVTGDYKVVHLFRDELGYVSCETLNLGTRKWREVNGPAFGVFGWFGYRPVSAIGALHWVPQINHSDCIVSMEVNSEKFQTISLPKSCTTHDGIVEMGGFLCFVAHDYQELNIDIWILKGLCNEAWTKYHRIMRSVIDMVPHFCLRISGDMVFRRDEDGSFYAYDFTHKVMTKIEREKGWFPPSSSCLPHVNSLVSWEKASWEYNSMMARSIGSRNANLLRLVEERALSKKVEEEHKEHQETVVPYLPKDCISKILVRLPLQSLSSMRFSCKPWYNIIASDNFVNAHFHCSESVLIFQKSVASCAMTSYQQDKPNLFSVEASLEPMPSTSSIFGKRILRKFYIQFMEFRGGKIKTEGYDLCCLGNIRATCNGLILLDNDMKTGGLIVMNPVTRKLMALPVGTICRPYEESFGFAINEVTGEYKVVHLFQDELGYVGCETLNLGTRMWREVNGPAFGIFGWFGYRPVSAIGALHWVPQIDHSDYIVSFEVNSEKFHTISLPKSCRTHDGIVEKGGFLCFVTHEELNLDIWILKGLHDEAWSMHHRITRGCIIDLVPHFCLRISGDMIFRRDEDGSFYAYDFIRELMTKIEREQGWFPPSSACLPHVNSLVSWEKGQNECD</sequence>
<dbReference type="AlphaFoldDB" id="A0A067EQB3"/>
<feature type="domain" description="F-box" evidence="1">
    <location>
        <begin position="39"/>
        <end position="89"/>
    </location>
</feature>
<dbReference type="PROSITE" id="PS50181">
    <property type="entry name" value="FBOX"/>
    <property type="match status" value="2"/>
</dbReference>
<evidence type="ECO:0000313" key="2">
    <source>
        <dbReference type="EMBL" id="KDO56060.1"/>
    </source>
</evidence>
<keyword evidence="3" id="KW-1185">Reference proteome</keyword>
<dbReference type="SMR" id="A0A067EQB3"/>
<dbReference type="Gene3D" id="1.20.1280.50">
    <property type="match status" value="1"/>
</dbReference>
<dbReference type="InterPro" id="IPR036047">
    <property type="entry name" value="F-box-like_dom_sf"/>
</dbReference>
<organism evidence="2 3">
    <name type="scientific">Citrus sinensis</name>
    <name type="common">Sweet orange</name>
    <name type="synonym">Citrus aurantium var. sinensis</name>
    <dbReference type="NCBI Taxonomy" id="2711"/>
    <lineage>
        <taxon>Eukaryota</taxon>
        <taxon>Viridiplantae</taxon>
        <taxon>Streptophyta</taxon>
        <taxon>Embryophyta</taxon>
        <taxon>Tracheophyta</taxon>
        <taxon>Spermatophyta</taxon>
        <taxon>Magnoliopsida</taxon>
        <taxon>eudicotyledons</taxon>
        <taxon>Gunneridae</taxon>
        <taxon>Pentapetalae</taxon>
        <taxon>rosids</taxon>
        <taxon>malvids</taxon>
        <taxon>Sapindales</taxon>
        <taxon>Rutaceae</taxon>
        <taxon>Aurantioideae</taxon>
        <taxon>Citrus</taxon>
    </lineage>
</organism>
<dbReference type="Proteomes" id="UP000027120">
    <property type="component" value="Unassembled WGS sequence"/>
</dbReference>
<dbReference type="InterPro" id="IPR001810">
    <property type="entry name" value="F-box_dom"/>
</dbReference>
<dbReference type="PANTHER" id="PTHR31672">
    <property type="entry name" value="BNACNNG10540D PROTEIN"/>
    <property type="match status" value="1"/>
</dbReference>
<dbReference type="Pfam" id="PF00646">
    <property type="entry name" value="F-box"/>
    <property type="match status" value="2"/>
</dbReference>
<dbReference type="PANTHER" id="PTHR31672:SF11">
    <property type="entry name" value="F-BOX PROTEIN CPR1-LIKE ISOFORM X2"/>
    <property type="match status" value="1"/>
</dbReference>
<dbReference type="InterPro" id="IPR013187">
    <property type="entry name" value="F-box-assoc_dom_typ3"/>
</dbReference>
<evidence type="ECO:0000259" key="1">
    <source>
        <dbReference type="PROSITE" id="PS50181"/>
    </source>
</evidence>
<dbReference type="InterPro" id="IPR050796">
    <property type="entry name" value="SCF_F-box_component"/>
</dbReference>
<feature type="domain" description="F-box" evidence="1">
    <location>
        <begin position="454"/>
        <end position="500"/>
    </location>
</feature>
<proteinExistence type="predicted"/>
<protein>
    <recommendedName>
        <fullName evidence="1">F-box domain-containing protein</fullName>
    </recommendedName>
</protein>
<dbReference type="CDD" id="cd22157">
    <property type="entry name" value="F-box_AtFBW1-like"/>
    <property type="match status" value="1"/>
</dbReference>